<comment type="subcellular location">
    <subcellularLocation>
        <location evidence="1">Cell membrane</location>
        <topology evidence="1">Multi-pass membrane protein</topology>
    </subcellularLocation>
</comment>
<name>A0A3P1CH39_9BACT</name>
<feature type="domain" description="MacB-like periplasmic core" evidence="8">
    <location>
        <begin position="20"/>
        <end position="240"/>
    </location>
</feature>
<evidence type="ECO:0000256" key="6">
    <source>
        <dbReference type="SAM" id="Phobius"/>
    </source>
</evidence>
<feature type="transmembrane region" description="Helical" evidence="6">
    <location>
        <begin position="341"/>
        <end position="363"/>
    </location>
</feature>
<keyword evidence="4 6" id="KW-1133">Transmembrane helix</keyword>
<dbReference type="InterPro" id="IPR050250">
    <property type="entry name" value="Macrolide_Exporter_MacB"/>
</dbReference>
<feature type="transmembrane region" description="Helical" evidence="6">
    <location>
        <begin position="383"/>
        <end position="403"/>
    </location>
</feature>
<dbReference type="Pfam" id="PF12704">
    <property type="entry name" value="MacB_PCD"/>
    <property type="match status" value="2"/>
</dbReference>
<feature type="domain" description="ABC3 transporter permease C-terminal" evidence="7">
    <location>
        <begin position="680"/>
        <end position="793"/>
    </location>
</feature>
<sequence length="800" mass="89568">MFQNYLKIALRQLWKHKLFSAINIFGFASGLMVCFLTISHIKVVFEYDNFHPKRDRIYRIITDVRNGTQGPAMTATTPLSLAPALKQDYDFIEEAVRYIPFNRMIPDRSFRANDKQLAIDAAVVDPGFFNVFQFRIERGRPVTDPLTVVITPKTAFRFFGTSDPIGKVLQHKTLGLVTVTGVLAEPPLNSHFKFEALFSIASFPQITQRGSSQVWQWQYYKQAYTYVLVKPASTRDHLQQVLPSLLKRATGGVHATPKVDYRFQVQSLAQLSPATEQLRERMVNEKSYAELAVEFLIGLITLLLAGFNYVNLTLARSISRVREVGIRKAVGALRWQVMSQFMAESVVVALLAVGLAYGMAILIRPLPAVQLWLISGQAWDLQVWLLFLGFALLAGMLAGWVPARILSGFEPAQVFRSFSGLRVIRGFSFRKALIVAQFIVSLVAMILLVTLYRQFHFLSTADYGFRRERLLTLPLDAPPRSSLIQALSQVAGVEGVSASSALLSELNQIRYVRSNRASQDSTQAIVVDIDSSFVQTMGLSLVAGRNFPRPAGLTSRRSASRFILINEEAVRAFHLGFPGDAIGRALWLNDSVEVQVAGVLKNFRFSFLAQPIQPLVMEYQPDRFRYLSLAVTAGTEQMVLAETKRIWQRQLPYEPFLGEWYNDYLSTKYDNSPYTDFLAVLIGLSLSIASLGLLGMVTYNLQLRTREVGIRKVMGATVQQLVTTLSWEFGKLLVMALLLAYPLGYLAGTALLRNFAYRVTIGLETFGLCVGLLLLLGGLTIGLRTYRAAQANPTDSLRTE</sequence>
<feature type="domain" description="ABC3 transporter permease C-terminal" evidence="7">
    <location>
        <begin position="296"/>
        <end position="410"/>
    </location>
</feature>
<evidence type="ECO:0000256" key="2">
    <source>
        <dbReference type="ARBA" id="ARBA00022475"/>
    </source>
</evidence>
<feature type="transmembrane region" description="Helical" evidence="6">
    <location>
        <begin position="677"/>
        <end position="701"/>
    </location>
</feature>
<keyword evidence="3 6" id="KW-0812">Transmembrane</keyword>
<gene>
    <name evidence="9" type="ORF">EHT87_20965</name>
</gene>
<feature type="transmembrane region" description="Helical" evidence="6">
    <location>
        <begin position="21"/>
        <end position="41"/>
    </location>
</feature>
<keyword evidence="5 6" id="KW-0472">Membrane</keyword>
<evidence type="ECO:0000256" key="3">
    <source>
        <dbReference type="ARBA" id="ARBA00022692"/>
    </source>
</evidence>
<organism evidence="9 10">
    <name type="scientific">Larkinella knui</name>
    <dbReference type="NCBI Taxonomy" id="2025310"/>
    <lineage>
        <taxon>Bacteria</taxon>
        <taxon>Pseudomonadati</taxon>
        <taxon>Bacteroidota</taxon>
        <taxon>Cytophagia</taxon>
        <taxon>Cytophagales</taxon>
        <taxon>Spirosomataceae</taxon>
        <taxon>Larkinella</taxon>
    </lineage>
</organism>
<dbReference type="AlphaFoldDB" id="A0A3P1CH39"/>
<feature type="transmembrane region" description="Helical" evidence="6">
    <location>
        <begin position="721"/>
        <end position="743"/>
    </location>
</feature>
<feature type="transmembrane region" description="Helical" evidence="6">
    <location>
        <begin position="291"/>
        <end position="312"/>
    </location>
</feature>
<comment type="caution">
    <text evidence="9">The sequence shown here is derived from an EMBL/GenBank/DDBJ whole genome shotgun (WGS) entry which is preliminary data.</text>
</comment>
<evidence type="ECO:0000313" key="10">
    <source>
        <dbReference type="Proteomes" id="UP000274271"/>
    </source>
</evidence>
<dbReference type="InterPro" id="IPR025857">
    <property type="entry name" value="MacB_PCD"/>
</dbReference>
<evidence type="ECO:0000256" key="1">
    <source>
        <dbReference type="ARBA" id="ARBA00004651"/>
    </source>
</evidence>
<dbReference type="OrthoDB" id="905066at2"/>
<evidence type="ECO:0000313" key="9">
    <source>
        <dbReference type="EMBL" id="RRB12661.1"/>
    </source>
</evidence>
<dbReference type="PANTHER" id="PTHR30572">
    <property type="entry name" value="MEMBRANE COMPONENT OF TRANSPORTER-RELATED"/>
    <property type="match status" value="1"/>
</dbReference>
<dbReference type="PANTHER" id="PTHR30572:SF18">
    <property type="entry name" value="ABC-TYPE MACROLIDE FAMILY EXPORT SYSTEM PERMEASE COMPONENT 2"/>
    <property type="match status" value="1"/>
</dbReference>
<evidence type="ECO:0000256" key="4">
    <source>
        <dbReference type="ARBA" id="ARBA00022989"/>
    </source>
</evidence>
<feature type="domain" description="MacB-like periplasmic core" evidence="8">
    <location>
        <begin position="442"/>
        <end position="605"/>
    </location>
</feature>
<feature type="transmembrane region" description="Helical" evidence="6">
    <location>
        <begin position="755"/>
        <end position="777"/>
    </location>
</feature>
<dbReference type="GO" id="GO:0022857">
    <property type="term" value="F:transmembrane transporter activity"/>
    <property type="evidence" value="ECO:0007669"/>
    <property type="project" value="TreeGrafter"/>
</dbReference>
<evidence type="ECO:0000259" key="7">
    <source>
        <dbReference type="Pfam" id="PF02687"/>
    </source>
</evidence>
<dbReference type="GO" id="GO:0005886">
    <property type="term" value="C:plasma membrane"/>
    <property type="evidence" value="ECO:0007669"/>
    <property type="project" value="UniProtKB-SubCell"/>
</dbReference>
<dbReference type="InterPro" id="IPR003838">
    <property type="entry name" value="ABC3_permease_C"/>
</dbReference>
<dbReference type="EMBL" id="RQJP01000004">
    <property type="protein sequence ID" value="RRB12661.1"/>
    <property type="molecule type" value="Genomic_DNA"/>
</dbReference>
<evidence type="ECO:0000259" key="8">
    <source>
        <dbReference type="Pfam" id="PF12704"/>
    </source>
</evidence>
<accession>A0A3P1CH39</accession>
<keyword evidence="10" id="KW-1185">Reference proteome</keyword>
<feature type="transmembrane region" description="Helical" evidence="6">
    <location>
        <begin position="432"/>
        <end position="452"/>
    </location>
</feature>
<reference evidence="9 10" key="1">
    <citation type="submission" date="2018-11" db="EMBL/GenBank/DDBJ databases">
        <authorList>
            <person name="Zhou Z."/>
            <person name="Wang G."/>
        </authorList>
    </citation>
    <scope>NUCLEOTIDE SEQUENCE [LARGE SCALE GENOMIC DNA]</scope>
    <source>
        <strain evidence="9 10">KCTC42998</strain>
    </source>
</reference>
<dbReference type="Pfam" id="PF02687">
    <property type="entry name" value="FtsX"/>
    <property type="match status" value="2"/>
</dbReference>
<proteinExistence type="predicted"/>
<evidence type="ECO:0000256" key="5">
    <source>
        <dbReference type="ARBA" id="ARBA00023136"/>
    </source>
</evidence>
<protein>
    <submittedName>
        <fullName evidence="9">FtsX-like permease family protein</fullName>
    </submittedName>
</protein>
<keyword evidence="2" id="KW-1003">Cell membrane</keyword>
<dbReference type="RefSeq" id="WP_124908612.1">
    <property type="nucleotide sequence ID" value="NZ_RQJP01000004.1"/>
</dbReference>
<dbReference type="Proteomes" id="UP000274271">
    <property type="component" value="Unassembled WGS sequence"/>
</dbReference>